<dbReference type="GO" id="GO:0003677">
    <property type="term" value="F:DNA binding"/>
    <property type="evidence" value="ECO:0007669"/>
    <property type="project" value="UniProtKB-KW"/>
</dbReference>
<reference evidence="10 11" key="1">
    <citation type="submission" date="2020-10" db="EMBL/GenBank/DDBJ databases">
        <title>The Coptis chinensis genome and diversification of protoberbering-type alkaloids.</title>
        <authorList>
            <person name="Wang B."/>
            <person name="Shu S."/>
            <person name="Song C."/>
            <person name="Liu Y."/>
        </authorList>
    </citation>
    <scope>NUCLEOTIDE SEQUENCE [LARGE SCALE GENOMIC DNA]</scope>
    <source>
        <strain evidence="10">HL-2020</strain>
        <tissue evidence="10">Leaf</tissue>
    </source>
</reference>
<dbReference type="FunFam" id="1.10.10.10:FF:000035">
    <property type="entry name" value="General transcription factor IIF subunit 2"/>
    <property type="match status" value="1"/>
</dbReference>
<keyword evidence="8" id="KW-0812">Transmembrane</keyword>
<evidence type="ECO:0000313" key="11">
    <source>
        <dbReference type="Proteomes" id="UP000631114"/>
    </source>
</evidence>
<dbReference type="InterPro" id="IPR040450">
    <property type="entry name" value="TFIIF_beta_HTH"/>
</dbReference>
<sequence length="325" mass="37080">MEEDRNGSSSSGSNLDTAKSDRSVWLMKTPLVVSKSWQSHASDPHPVAKVVLSIDPLRSSDDPSSVQFTMEMADTDSGNMPKKYSLNMFKDFVPMGVFAEGNPGKIAVEGKVEHKFDMKPHNENIEAYGKLCRERTDKSKIKNRQIQMIDNDRGEHMRIRPGTVGLISSISKDKKKTAPVKASDMKRTRRDRGELEDIMFKLFERQPNWSLKKLVHETDQPEQFLKEILQELCVYNKRGTNQGTYELKPEYKKSVEDADDQIAYYVIVSFHVDEYSCTSVPSIWAVGDATDRLNLTTVAWYLNLTHFIVVYIRFVFVVTIGEPTI</sequence>
<keyword evidence="5" id="KW-0804">Transcription</keyword>
<feature type="transmembrane region" description="Helical" evidence="8">
    <location>
        <begin position="298"/>
        <end position="320"/>
    </location>
</feature>
<keyword evidence="8" id="KW-1133">Transmembrane helix</keyword>
<dbReference type="PANTHER" id="PTHR10445:SF0">
    <property type="entry name" value="GENERAL TRANSCRIPTION FACTOR IIF SUBUNIT 2"/>
    <property type="match status" value="1"/>
</dbReference>
<dbReference type="CDD" id="cd07980">
    <property type="entry name" value="TFIIF_beta"/>
    <property type="match status" value="1"/>
</dbReference>
<dbReference type="Pfam" id="PF02270">
    <property type="entry name" value="TFIIF_beta"/>
    <property type="match status" value="1"/>
</dbReference>
<dbReference type="InterPro" id="IPR036390">
    <property type="entry name" value="WH_DNA-bd_sf"/>
</dbReference>
<evidence type="ECO:0000313" key="10">
    <source>
        <dbReference type="EMBL" id="KAF9587681.1"/>
    </source>
</evidence>
<keyword evidence="3" id="KW-0805">Transcription regulation</keyword>
<dbReference type="GO" id="GO:0005674">
    <property type="term" value="C:transcription factor TFIIF complex"/>
    <property type="evidence" value="ECO:0007669"/>
    <property type="project" value="InterPro"/>
</dbReference>
<keyword evidence="8" id="KW-0472">Membrane</keyword>
<dbReference type="EMBL" id="JADFTS010000009">
    <property type="protein sequence ID" value="KAF9587681.1"/>
    <property type="molecule type" value="Genomic_DNA"/>
</dbReference>
<name>A0A835LHM2_9MAGN</name>
<keyword evidence="6" id="KW-0539">Nucleus</keyword>
<comment type="similarity">
    <text evidence="2">Belongs to the TFIIF beta subunit family.</text>
</comment>
<feature type="domain" description="TFIIF beta subunit HTH" evidence="9">
    <location>
        <begin position="189"/>
        <end position="252"/>
    </location>
</feature>
<keyword evidence="11" id="KW-1185">Reference proteome</keyword>
<evidence type="ECO:0000256" key="4">
    <source>
        <dbReference type="ARBA" id="ARBA00023125"/>
    </source>
</evidence>
<organism evidence="10 11">
    <name type="scientific">Coptis chinensis</name>
    <dbReference type="NCBI Taxonomy" id="261450"/>
    <lineage>
        <taxon>Eukaryota</taxon>
        <taxon>Viridiplantae</taxon>
        <taxon>Streptophyta</taxon>
        <taxon>Embryophyta</taxon>
        <taxon>Tracheophyta</taxon>
        <taxon>Spermatophyta</taxon>
        <taxon>Magnoliopsida</taxon>
        <taxon>Ranunculales</taxon>
        <taxon>Ranunculaceae</taxon>
        <taxon>Coptidoideae</taxon>
        <taxon>Coptis</taxon>
    </lineage>
</organism>
<feature type="compositionally biased region" description="Polar residues" evidence="7">
    <location>
        <begin position="7"/>
        <end position="17"/>
    </location>
</feature>
<evidence type="ECO:0000256" key="1">
    <source>
        <dbReference type="ARBA" id="ARBA00004123"/>
    </source>
</evidence>
<dbReference type="GO" id="GO:0006367">
    <property type="term" value="P:transcription initiation at RNA polymerase II promoter"/>
    <property type="evidence" value="ECO:0007669"/>
    <property type="project" value="InterPro"/>
</dbReference>
<keyword evidence="4" id="KW-0238">DNA-binding</keyword>
<feature type="region of interest" description="Disordered" evidence="7">
    <location>
        <begin position="1"/>
        <end position="20"/>
    </location>
</feature>
<dbReference type="Proteomes" id="UP000631114">
    <property type="component" value="Unassembled WGS sequence"/>
</dbReference>
<dbReference type="OrthoDB" id="26094at2759"/>
<accession>A0A835LHM2</accession>
<evidence type="ECO:0000256" key="5">
    <source>
        <dbReference type="ARBA" id="ARBA00023163"/>
    </source>
</evidence>
<dbReference type="SUPFAM" id="SSF50916">
    <property type="entry name" value="Rap30/74 interaction domains"/>
    <property type="match status" value="1"/>
</dbReference>
<dbReference type="SUPFAM" id="SSF46785">
    <property type="entry name" value="Winged helix' DNA-binding domain"/>
    <property type="match status" value="1"/>
</dbReference>
<gene>
    <name evidence="10" type="ORF">IFM89_004513</name>
</gene>
<dbReference type="InterPro" id="IPR011039">
    <property type="entry name" value="TFIIF_interaction"/>
</dbReference>
<protein>
    <recommendedName>
        <fullName evidence="9">TFIIF beta subunit HTH domain-containing protein</fullName>
    </recommendedName>
</protein>
<comment type="caution">
    <text evidence="10">The sequence shown here is derived from an EMBL/GenBank/DDBJ whole genome shotgun (WGS) entry which is preliminary data.</text>
</comment>
<dbReference type="Gene3D" id="1.10.10.10">
    <property type="entry name" value="Winged helix-like DNA-binding domain superfamily/Winged helix DNA-binding domain"/>
    <property type="match status" value="1"/>
</dbReference>
<dbReference type="AlphaFoldDB" id="A0A835LHM2"/>
<evidence type="ECO:0000256" key="3">
    <source>
        <dbReference type="ARBA" id="ARBA00023015"/>
    </source>
</evidence>
<dbReference type="InterPro" id="IPR036388">
    <property type="entry name" value="WH-like_DNA-bd_sf"/>
</dbReference>
<comment type="subcellular location">
    <subcellularLocation>
        <location evidence="1">Nucleus</location>
    </subcellularLocation>
</comment>
<proteinExistence type="inferred from homology"/>
<evidence type="ECO:0000256" key="7">
    <source>
        <dbReference type="SAM" id="MobiDB-lite"/>
    </source>
</evidence>
<evidence type="ECO:0000256" key="8">
    <source>
        <dbReference type="SAM" id="Phobius"/>
    </source>
</evidence>
<evidence type="ECO:0000259" key="9">
    <source>
        <dbReference type="Pfam" id="PF02270"/>
    </source>
</evidence>
<dbReference type="PANTHER" id="PTHR10445">
    <property type="entry name" value="GENERAL TRANSCRIPTION FACTOR IIF SUBUNIT 2"/>
    <property type="match status" value="1"/>
</dbReference>
<dbReference type="InterPro" id="IPR003196">
    <property type="entry name" value="TFIIF_beta"/>
</dbReference>
<evidence type="ECO:0000256" key="6">
    <source>
        <dbReference type="ARBA" id="ARBA00023242"/>
    </source>
</evidence>
<evidence type="ECO:0000256" key="2">
    <source>
        <dbReference type="ARBA" id="ARBA00009543"/>
    </source>
</evidence>